<protein>
    <submittedName>
        <fullName evidence="2">Uncharacterized protein</fullName>
    </submittedName>
</protein>
<keyword evidence="1" id="KW-1133">Transmembrane helix</keyword>
<feature type="transmembrane region" description="Helical" evidence="1">
    <location>
        <begin position="35"/>
        <end position="55"/>
    </location>
</feature>
<dbReference type="AlphaFoldDB" id="A0A1F6FPN1"/>
<keyword evidence="1" id="KW-0472">Membrane</keyword>
<organism evidence="2 3">
    <name type="scientific">Candidatus Kaiserbacteria bacterium RIFCSPLOWO2_12_FULL_50_28</name>
    <dbReference type="NCBI Taxonomy" id="1798527"/>
    <lineage>
        <taxon>Bacteria</taxon>
        <taxon>Candidatus Kaiseribacteriota</taxon>
    </lineage>
</organism>
<evidence type="ECO:0000313" key="2">
    <source>
        <dbReference type="EMBL" id="OGG87807.1"/>
    </source>
</evidence>
<gene>
    <name evidence="2" type="ORF">A3H15_00095</name>
</gene>
<dbReference type="EMBL" id="MFMO01000021">
    <property type="protein sequence ID" value="OGG87807.1"/>
    <property type="molecule type" value="Genomic_DNA"/>
</dbReference>
<comment type="caution">
    <text evidence="2">The sequence shown here is derived from an EMBL/GenBank/DDBJ whole genome shotgun (WGS) entry which is preliminary data.</text>
</comment>
<evidence type="ECO:0000256" key="1">
    <source>
        <dbReference type="SAM" id="Phobius"/>
    </source>
</evidence>
<accession>A0A1F6FPN1</accession>
<keyword evidence="1" id="KW-0812">Transmembrane</keyword>
<evidence type="ECO:0000313" key="3">
    <source>
        <dbReference type="Proteomes" id="UP000177968"/>
    </source>
</evidence>
<name>A0A1F6FPN1_9BACT</name>
<feature type="transmembrane region" description="Helical" evidence="1">
    <location>
        <begin position="6"/>
        <end position="23"/>
    </location>
</feature>
<dbReference type="Proteomes" id="UP000177968">
    <property type="component" value="Unassembled WGS sequence"/>
</dbReference>
<sequence>MWQDWVIMSAQWVFAVTLLMIILHKDQKPPFLSSLITSFGIYAIAFAFATLGLWLSSLSAIVTATEWAIIAYQRYRLNQSDD</sequence>
<proteinExistence type="predicted"/>
<reference evidence="2 3" key="1">
    <citation type="journal article" date="2016" name="Nat. Commun.">
        <title>Thousands of microbial genomes shed light on interconnected biogeochemical processes in an aquifer system.</title>
        <authorList>
            <person name="Anantharaman K."/>
            <person name="Brown C.T."/>
            <person name="Hug L.A."/>
            <person name="Sharon I."/>
            <person name="Castelle C.J."/>
            <person name="Probst A.J."/>
            <person name="Thomas B.C."/>
            <person name="Singh A."/>
            <person name="Wilkins M.J."/>
            <person name="Karaoz U."/>
            <person name="Brodie E.L."/>
            <person name="Williams K.H."/>
            <person name="Hubbard S.S."/>
            <person name="Banfield J.F."/>
        </authorList>
    </citation>
    <scope>NUCLEOTIDE SEQUENCE [LARGE SCALE GENOMIC DNA]</scope>
</reference>